<sequence length="502" mass="57416">MSSTLLIGFTGAALLVLWTMKRRLQPAPLPPGPRRAPLIGNLLQMPHDKAPLVFHEWAGTYGDVMYLKLPGMSIVVLDSLQAAEDLLEKRSAIYSDRPIFPLYELFGWTSTLTMMPYGKKFTQYRQMHHAYLNRQRCLDYHPIQLDEARTLVKNLWLAAPDEKQRALGRFATGIVTQLVSGHRIESDDDIYLRMTDMVAESLTRAEQAPGATAIDFFPFLKYFPSWFPGTYYANMAREWYPTVRELHTFPVEEVKKQRKEGIARPSFVLEQLEAVESMTEEYEEDLRGNAAVMFAAGESTTWGTISVFLLAMVLYPECQRKAQEEINAIIGNTRLPEFHDRDSLPYVEALCREVYRWNPGVPLALPHRCIQDDIYRGMLIPKGTIVFPNIKGMTLSPKIYSDPTDFIPERYLPRPLGRDEPYFTGHFGFGRRICTGQHLADNSVWIAIATILASCRITNAMDENDVKIVPPTTMTYGLMSHPVDFRCVVEPRTPEYKFLLEE</sequence>
<gene>
    <name evidence="10" type="ORF">FB45DRAFT_122670</name>
</gene>
<dbReference type="GO" id="GO:0020037">
    <property type="term" value="F:heme binding"/>
    <property type="evidence" value="ECO:0007669"/>
    <property type="project" value="InterPro"/>
</dbReference>
<dbReference type="GO" id="GO:0005506">
    <property type="term" value="F:iron ion binding"/>
    <property type="evidence" value="ECO:0007669"/>
    <property type="project" value="InterPro"/>
</dbReference>
<keyword evidence="6" id="KW-0560">Oxidoreductase</keyword>
<comment type="cofactor">
    <cofactor evidence="1 9">
        <name>heme</name>
        <dbReference type="ChEBI" id="CHEBI:30413"/>
    </cofactor>
</comment>
<keyword evidence="8" id="KW-0503">Monooxygenase</keyword>
<dbReference type="InterPro" id="IPR050364">
    <property type="entry name" value="Cytochrome_P450_fung"/>
</dbReference>
<keyword evidence="11" id="KW-1185">Reference proteome</keyword>
<dbReference type="AlphaFoldDB" id="A0AAD7BID3"/>
<name>A0AAD7BID3_9AGAR</name>
<feature type="binding site" description="axial binding residue" evidence="9">
    <location>
        <position position="434"/>
    </location>
    <ligand>
        <name>heme</name>
        <dbReference type="ChEBI" id="CHEBI:30413"/>
    </ligand>
    <ligandPart>
        <name>Fe</name>
        <dbReference type="ChEBI" id="CHEBI:18248"/>
    </ligandPart>
</feature>
<comment type="pathway">
    <text evidence="2">Secondary metabolite biosynthesis.</text>
</comment>
<accession>A0AAD7BID3</accession>
<dbReference type="Pfam" id="PF00067">
    <property type="entry name" value="p450"/>
    <property type="match status" value="1"/>
</dbReference>
<dbReference type="InterPro" id="IPR002401">
    <property type="entry name" value="Cyt_P450_E_grp-I"/>
</dbReference>
<evidence type="ECO:0000313" key="11">
    <source>
        <dbReference type="Proteomes" id="UP001221142"/>
    </source>
</evidence>
<dbReference type="PANTHER" id="PTHR46300">
    <property type="entry name" value="P450, PUTATIVE (EUROFUNG)-RELATED-RELATED"/>
    <property type="match status" value="1"/>
</dbReference>
<dbReference type="SUPFAM" id="SSF48264">
    <property type="entry name" value="Cytochrome P450"/>
    <property type="match status" value="1"/>
</dbReference>
<reference evidence="10" key="1">
    <citation type="submission" date="2023-03" db="EMBL/GenBank/DDBJ databases">
        <title>Massive genome expansion in bonnet fungi (Mycena s.s.) driven by repeated elements and novel gene families across ecological guilds.</title>
        <authorList>
            <consortium name="Lawrence Berkeley National Laboratory"/>
            <person name="Harder C.B."/>
            <person name="Miyauchi S."/>
            <person name="Viragh M."/>
            <person name="Kuo A."/>
            <person name="Thoen E."/>
            <person name="Andreopoulos B."/>
            <person name="Lu D."/>
            <person name="Skrede I."/>
            <person name="Drula E."/>
            <person name="Henrissat B."/>
            <person name="Morin E."/>
            <person name="Kohler A."/>
            <person name="Barry K."/>
            <person name="LaButti K."/>
            <person name="Morin E."/>
            <person name="Salamov A."/>
            <person name="Lipzen A."/>
            <person name="Mereny Z."/>
            <person name="Hegedus B."/>
            <person name="Baldrian P."/>
            <person name="Stursova M."/>
            <person name="Weitz H."/>
            <person name="Taylor A."/>
            <person name="Grigoriev I.V."/>
            <person name="Nagy L.G."/>
            <person name="Martin F."/>
            <person name="Kauserud H."/>
        </authorList>
    </citation>
    <scope>NUCLEOTIDE SEQUENCE</scope>
    <source>
        <strain evidence="10">9284</strain>
    </source>
</reference>
<dbReference type="InterPro" id="IPR001128">
    <property type="entry name" value="Cyt_P450"/>
</dbReference>
<dbReference type="EMBL" id="JARKIF010000015">
    <property type="protein sequence ID" value="KAJ7622192.1"/>
    <property type="molecule type" value="Genomic_DNA"/>
</dbReference>
<protein>
    <submittedName>
        <fullName evidence="10">Cytochrome P450</fullName>
    </submittedName>
</protein>
<dbReference type="Proteomes" id="UP001221142">
    <property type="component" value="Unassembled WGS sequence"/>
</dbReference>
<organism evidence="10 11">
    <name type="scientific">Roridomyces roridus</name>
    <dbReference type="NCBI Taxonomy" id="1738132"/>
    <lineage>
        <taxon>Eukaryota</taxon>
        <taxon>Fungi</taxon>
        <taxon>Dikarya</taxon>
        <taxon>Basidiomycota</taxon>
        <taxon>Agaricomycotina</taxon>
        <taxon>Agaricomycetes</taxon>
        <taxon>Agaricomycetidae</taxon>
        <taxon>Agaricales</taxon>
        <taxon>Marasmiineae</taxon>
        <taxon>Mycenaceae</taxon>
        <taxon>Roridomyces</taxon>
    </lineage>
</organism>
<dbReference type="CDD" id="cd11065">
    <property type="entry name" value="CYP64-like"/>
    <property type="match status" value="1"/>
</dbReference>
<evidence type="ECO:0000256" key="4">
    <source>
        <dbReference type="ARBA" id="ARBA00022617"/>
    </source>
</evidence>
<evidence type="ECO:0000256" key="5">
    <source>
        <dbReference type="ARBA" id="ARBA00022723"/>
    </source>
</evidence>
<proteinExistence type="inferred from homology"/>
<evidence type="ECO:0000256" key="9">
    <source>
        <dbReference type="PIRSR" id="PIRSR602401-1"/>
    </source>
</evidence>
<evidence type="ECO:0000256" key="7">
    <source>
        <dbReference type="ARBA" id="ARBA00023004"/>
    </source>
</evidence>
<dbReference type="PANTHER" id="PTHR46300:SF5">
    <property type="entry name" value="CYTOCHROME P450"/>
    <property type="match status" value="1"/>
</dbReference>
<evidence type="ECO:0000256" key="2">
    <source>
        <dbReference type="ARBA" id="ARBA00005179"/>
    </source>
</evidence>
<dbReference type="InterPro" id="IPR036396">
    <property type="entry name" value="Cyt_P450_sf"/>
</dbReference>
<comment type="caution">
    <text evidence="10">The sequence shown here is derived from an EMBL/GenBank/DDBJ whole genome shotgun (WGS) entry which is preliminary data.</text>
</comment>
<keyword evidence="5 9" id="KW-0479">Metal-binding</keyword>
<keyword evidence="7 9" id="KW-0408">Iron</keyword>
<evidence type="ECO:0000313" key="10">
    <source>
        <dbReference type="EMBL" id="KAJ7622192.1"/>
    </source>
</evidence>
<evidence type="ECO:0000256" key="1">
    <source>
        <dbReference type="ARBA" id="ARBA00001971"/>
    </source>
</evidence>
<dbReference type="Gene3D" id="1.10.630.10">
    <property type="entry name" value="Cytochrome P450"/>
    <property type="match status" value="1"/>
</dbReference>
<dbReference type="GO" id="GO:0004497">
    <property type="term" value="F:monooxygenase activity"/>
    <property type="evidence" value="ECO:0007669"/>
    <property type="project" value="UniProtKB-KW"/>
</dbReference>
<evidence type="ECO:0000256" key="3">
    <source>
        <dbReference type="ARBA" id="ARBA00010617"/>
    </source>
</evidence>
<dbReference type="PRINTS" id="PR00463">
    <property type="entry name" value="EP450I"/>
</dbReference>
<keyword evidence="4 9" id="KW-0349">Heme</keyword>
<comment type="similarity">
    <text evidence="3">Belongs to the cytochrome P450 family.</text>
</comment>
<evidence type="ECO:0000256" key="8">
    <source>
        <dbReference type="ARBA" id="ARBA00023033"/>
    </source>
</evidence>
<dbReference type="GO" id="GO:0016705">
    <property type="term" value="F:oxidoreductase activity, acting on paired donors, with incorporation or reduction of molecular oxygen"/>
    <property type="evidence" value="ECO:0007669"/>
    <property type="project" value="InterPro"/>
</dbReference>
<evidence type="ECO:0000256" key="6">
    <source>
        <dbReference type="ARBA" id="ARBA00023002"/>
    </source>
</evidence>